<dbReference type="SUPFAM" id="SSF56784">
    <property type="entry name" value="HAD-like"/>
    <property type="match status" value="1"/>
</dbReference>
<dbReference type="InterPro" id="IPR050155">
    <property type="entry name" value="HAD-like_hydrolase_sf"/>
</dbReference>
<dbReference type="PANTHER" id="PTHR43434">
    <property type="entry name" value="PHOSPHOGLYCOLATE PHOSPHATASE"/>
    <property type="match status" value="1"/>
</dbReference>
<name>A0A9D2P7L2_9FIRM</name>
<dbReference type="PANTHER" id="PTHR43434:SF1">
    <property type="entry name" value="PHOSPHOGLYCOLATE PHOSPHATASE"/>
    <property type="match status" value="1"/>
</dbReference>
<dbReference type="AlphaFoldDB" id="A0A9D2P7L2"/>
<gene>
    <name evidence="1" type="ORF">H9703_02295</name>
</gene>
<dbReference type="InterPro" id="IPR023214">
    <property type="entry name" value="HAD_sf"/>
</dbReference>
<dbReference type="GO" id="GO:0005829">
    <property type="term" value="C:cytosol"/>
    <property type="evidence" value="ECO:0007669"/>
    <property type="project" value="TreeGrafter"/>
</dbReference>
<reference evidence="1" key="1">
    <citation type="journal article" date="2021" name="PeerJ">
        <title>Extensive microbial diversity within the chicken gut microbiome revealed by metagenomics and culture.</title>
        <authorList>
            <person name="Gilroy R."/>
            <person name="Ravi A."/>
            <person name="Getino M."/>
            <person name="Pursley I."/>
            <person name="Horton D.L."/>
            <person name="Alikhan N.F."/>
            <person name="Baker D."/>
            <person name="Gharbi K."/>
            <person name="Hall N."/>
            <person name="Watson M."/>
            <person name="Adriaenssens E.M."/>
            <person name="Foster-Nyarko E."/>
            <person name="Jarju S."/>
            <person name="Secka A."/>
            <person name="Antonio M."/>
            <person name="Oren A."/>
            <person name="Chaudhuri R.R."/>
            <person name="La Ragione R."/>
            <person name="Hildebrand F."/>
            <person name="Pallen M.J."/>
        </authorList>
    </citation>
    <scope>NUCLEOTIDE SEQUENCE</scope>
    <source>
        <strain evidence="1">ChiSjej5B23-2810</strain>
    </source>
</reference>
<keyword evidence="1" id="KW-0378">Hydrolase</keyword>
<evidence type="ECO:0000313" key="1">
    <source>
        <dbReference type="EMBL" id="HJC44962.1"/>
    </source>
</evidence>
<organism evidence="1 2">
    <name type="scientific">Candidatus Faecalibacterium faecigallinarum</name>
    <dbReference type="NCBI Taxonomy" id="2838577"/>
    <lineage>
        <taxon>Bacteria</taxon>
        <taxon>Bacillati</taxon>
        <taxon>Bacillota</taxon>
        <taxon>Clostridia</taxon>
        <taxon>Eubacteriales</taxon>
        <taxon>Oscillospiraceae</taxon>
        <taxon>Faecalibacterium</taxon>
    </lineage>
</organism>
<dbReference type="GO" id="GO:0006281">
    <property type="term" value="P:DNA repair"/>
    <property type="evidence" value="ECO:0007669"/>
    <property type="project" value="TreeGrafter"/>
</dbReference>
<protein>
    <submittedName>
        <fullName evidence="1">HAD hydrolase-like protein</fullName>
    </submittedName>
</protein>
<dbReference type="GO" id="GO:0008967">
    <property type="term" value="F:phosphoglycolate phosphatase activity"/>
    <property type="evidence" value="ECO:0007669"/>
    <property type="project" value="TreeGrafter"/>
</dbReference>
<proteinExistence type="predicted"/>
<dbReference type="Gene3D" id="3.40.50.1000">
    <property type="entry name" value="HAD superfamily/HAD-like"/>
    <property type="match status" value="1"/>
</dbReference>
<feature type="non-terminal residue" evidence="1">
    <location>
        <position position="1"/>
    </location>
</feature>
<accession>A0A9D2P7L2</accession>
<evidence type="ECO:0000313" key="2">
    <source>
        <dbReference type="Proteomes" id="UP000823906"/>
    </source>
</evidence>
<dbReference type="Proteomes" id="UP000823906">
    <property type="component" value="Unassembled WGS sequence"/>
</dbReference>
<dbReference type="EMBL" id="DWWN01000017">
    <property type="protein sequence ID" value="HJC44962.1"/>
    <property type="molecule type" value="Genomic_DNA"/>
</dbReference>
<sequence>PGSFALVRGSRPGVPVKPDPAGVYGLMADLGADPASTLFVGDSNVDIATGHNAGLPALGAVWGFRGADELRAAGADELVWQPGDILTYIRRVNAAQPG</sequence>
<reference evidence="1" key="2">
    <citation type="submission" date="2021-04" db="EMBL/GenBank/DDBJ databases">
        <authorList>
            <person name="Gilroy R."/>
        </authorList>
    </citation>
    <scope>NUCLEOTIDE SEQUENCE</scope>
    <source>
        <strain evidence="1">ChiSjej5B23-2810</strain>
    </source>
</reference>
<dbReference type="InterPro" id="IPR036412">
    <property type="entry name" value="HAD-like_sf"/>
</dbReference>
<dbReference type="Pfam" id="PF13242">
    <property type="entry name" value="Hydrolase_like"/>
    <property type="match status" value="1"/>
</dbReference>
<comment type="caution">
    <text evidence="1">The sequence shown here is derived from an EMBL/GenBank/DDBJ whole genome shotgun (WGS) entry which is preliminary data.</text>
</comment>